<dbReference type="EMBL" id="JACHXZ010000002">
    <property type="protein sequence ID" value="MBB3168231.1"/>
    <property type="molecule type" value="Genomic_DNA"/>
</dbReference>
<dbReference type="InterPro" id="IPR021482">
    <property type="entry name" value="DUF3135"/>
</dbReference>
<dbReference type="Proteomes" id="UP000559987">
    <property type="component" value="Unassembled WGS sequence"/>
</dbReference>
<protein>
    <recommendedName>
        <fullName evidence="3">DUF3135 domain-containing protein</fullName>
    </recommendedName>
</protein>
<organism evidence="1 2">
    <name type="scientific">Simiduia aestuariiviva</name>
    <dbReference type="NCBI Taxonomy" id="1510459"/>
    <lineage>
        <taxon>Bacteria</taxon>
        <taxon>Pseudomonadati</taxon>
        <taxon>Pseudomonadota</taxon>
        <taxon>Gammaproteobacteria</taxon>
        <taxon>Cellvibrionales</taxon>
        <taxon>Cellvibrionaceae</taxon>
        <taxon>Simiduia</taxon>
    </lineage>
</organism>
<evidence type="ECO:0000313" key="2">
    <source>
        <dbReference type="Proteomes" id="UP000559987"/>
    </source>
</evidence>
<evidence type="ECO:0008006" key="3">
    <source>
        <dbReference type="Google" id="ProtNLM"/>
    </source>
</evidence>
<name>A0A839UNB0_9GAMM</name>
<sequence length="104" mass="11769">MQLPNFDTLRDLAEQQPEELEALRQRHIAALITRSNPASQRRLKGLQFQIDGLRQRHRHPLAACIKISSLMKQSARDLLAELHASSAPHRASKSAAIVPFNTRK</sequence>
<proteinExistence type="predicted"/>
<keyword evidence="2" id="KW-1185">Reference proteome</keyword>
<dbReference type="Pfam" id="PF11333">
    <property type="entry name" value="DUF3135"/>
    <property type="match status" value="1"/>
</dbReference>
<accession>A0A839UNB0</accession>
<evidence type="ECO:0000313" key="1">
    <source>
        <dbReference type="EMBL" id="MBB3168231.1"/>
    </source>
</evidence>
<dbReference type="AlphaFoldDB" id="A0A839UNB0"/>
<reference evidence="1 2" key="1">
    <citation type="submission" date="2020-08" db="EMBL/GenBank/DDBJ databases">
        <title>Genomic Encyclopedia of Type Strains, Phase III (KMG-III): the genomes of soil and plant-associated and newly described type strains.</title>
        <authorList>
            <person name="Whitman W."/>
        </authorList>
    </citation>
    <scope>NUCLEOTIDE SEQUENCE [LARGE SCALE GENOMIC DNA]</scope>
    <source>
        <strain evidence="1 2">CECT 8571</strain>
    </source>
</reference>
<comment type="caution">
    <text evidence="1">The sequence shown here is derived from an EMBL/GenBank/DDBJ whole genome shotgun (WGS) entry which is preliminary data.</text>
</comment>
<dbReference type="RefSeq" id="WP_183909732.1">
    <property type="nucleotide sequence ID" value="NZ_JACHXZ010000002.1"/>
</dbReference>
<gene>
    <name evidence="1" type="ORF">FHS30_001415</name>
</gene>